<protein>
    <submittedName>
        <fullName evidence="1">Uncharacterized protein</fullName>
    </submittedName>
</protein>
<evidence type="ECO:0000313" key="2">
    <source>
        <dbReference type="Proteomes" id="UP001163603"/>
    </source>
</evidence>
<reference evidence="2" key="1">
    <citation type="journal article" date="2023" name="G3 (Bethesda)">
        <title>Genome assembly and association tests identify interacting loci associated with vigor, precocity, and sex in interspecific pistachio rootstocks.</title>
        <authorList>
            <person name="Palmer W."/>
            <person name="Jacygrad E."/>
            <person name="Sagayaradj S."/>
            <person name="Cavanaugh K."/>
            <person name="Han R."/>
            <person name="Bertier L."/>
            <person name="Beede B."/>
            <person name="Kafkas S."/>
            <person name="Golino D."/>
            <person name="Preece J."/>
            <person name="Michelmore R."/>
        </authorList>
    </citation>
    <scope>NUCLEOTIDE SEQUENCE [LARGE SCALE GENOMIC DNA]</scope>
</reference>
<accession>A0ACC0XUU1</accession>
<sequence>MIISMTKAFSHSRSCHARLFNNVKSVYSIRHNILHLNHKGENSTICSCNMRPHGAASLLRAVLRKLLRASSLVSFSMGSDFPVSKFTLETGFFNNSSATFDRLFKFCTVEISTEDKSPFSVSS</sequence>
<name>A0ACC0XUU1_9ROSI</name>
<gene>
    <name evidence="1" type="ORF">Pint_08831</name>
</gene>
<proteinExistence type="predicted"/>
<comment type="caution">
    <text evidence="1">The sequence shown here is derived from an EMBL/GenBank/DDBJ whole genome shotgun (WGS) entry which is preliminary data.</text>
</comment>
<evidence type="ECO:0000313" key="1">
    <source>
        <dbReference type="EMBL" id="KAJ0024505.1"/>
    </source>
</evidence>
<dbReference type="Proteomes" id="UP001163603">
    <property type="component" value="Chromosome 10"/>
</dbReference>
<dbReference type="EMBL" id="CM047745">
    <property type="protein sequence ID" value="KAJ0024505.1"/>
    <property type="molecule type" value="Genomic_DNA"/>
</dbReference>
<keyword evidence="2" id="KW-1185">Reference proteome</keyword>
<organism evidence="1 2">
    <name type="scientific">Pistacia integerrima</name>
    <dbReference type="NCBI Taxonomy" id="434235"/>
    <lineage>
        <taxon>Eukaryota</taxon>
        <taxon>Viridiplantae</taxon>
        <taxon>Streptophyta</taxon>
        <taxon>Embryophyta</taxon>
        <taxon>Tracheophyta</taxon>
        <taxon>Spermatophyta</taxon>
        <taxon>Magnoliopsida</taxon>
        <taxon>eudicotyledons</taxon>
        <taxon>Gunneridae</taxon>
        <taxon>Pentapetalae</taxon>
        <taxon>rosids</taxon>
        <taxon>malvids</taxon>
        <taxon>Sapindales</taxon>
        <taxon>Anacardiaceae</taxon>
        <taxon>Pistacia</taxon>
    </lineage>
</organism>